<reference evidence="1" key="1">
    <citation type="submission" date="2022-03" db="EMBL/GenBank/DDBJ databases">
        <authorList>
            <person name="Martin H S."/>
        </authorList>
    </citation>
    <scope>NUCLEOTIDE SEQUENCE</scope>
</reference>
<keyword evidence="2" id="KW-1185">Reference proteome</keyword>
<feature type="non-terminal residue" evidence="1">
    <location>
        <position position="144"/>
    </location>
</feature>
<dbReference type="EMBL" id="OW152819">
    <property type="protein sequence ID" value="CAH2073160.1"/>
    <property type="molecule type" value="Genomic_DNA"/>
</dbReference>
<evidence type="ECO:0000313" key="1">
    <source>
        <dbReference type="EMBL" id="CAH2073160.1"/>
    </source>
</evidence>
<name>A0ABN8J0R2_9NEOP</name>
<sequence>MYPCSCACWFDDENAAAILYKPISHEHIMHRTVNDGYLTPETIKASSDAEDVVYASVIATIFRYGGRRYSLNIRCTAGANVTAPSWGRTVGIIDFTSALRSHWRVASTQPINHRPQRFYWPHILTVRVRPAAWNQTPLVAFSQR</sequence>
<accession>A0ABN8J0R2</accession>
<evidence type="ECO:0000313" key="2">
    <source>
        <dbReference type="Proteomes" id="UP000837857"/>
    </source>
</evidence>
<protein>
    <submittedName>
        <fullName evidence="1">Uncharacterized protein</fullName>
    </submittedName>
</protein>
<dbReference type="Proteomes" id="UP000837857">
    <property type="component" value="Chromosome 7"/>
</dbReference>
<organism evidence="1 2">
    <name type="scientific">Iphiclides podalirius</name>
    <name type="common">scarce swallowtail</name>
    <dbReference type="NCBI Taxonomy" id="110791"/>
    <lineage>
        <taxon>Eukaryota</taxon>
        <taxon>Metazoa</taxon>
        <taxon>Ecdysozoa</taxon>
        <taxon>Arthropoda</taxon>
        <taxon>Hexapoda</taxon>
        <taxon>Insecta</taxon>
        <taxon>Pterygota</taxon>
        <taxon>Neoptera</taxon>
        <taxon>Endopterygota</taxon>
        <taxon>Lepidoptera</taxon>
        <taxon>Glossata</taxon>
        <taxon>Ditrysia</taxon>
        <taxon>Papilionoidea</taxon>
        <taxon>Papilionidae</taxon>
        <taxon>Papilioninae</taxon>
        <taxon>Iphiclides</taxon>
    </lineage>
</organism>
<gene>
    <name evidence="1" type="ORF">IPOD504_LOCUS15511</name>
</gene>
<proteinExistence type="predicted"/>